<feature type="compositionally biased region" description="Polar residues" evidence="2">
    <location>
        <begin position="70"/>
        <end position="84"/>
    </location>
</feature>
<dbReference type="CDD" id="cd00112">
    <property type="entry name" value="LDLa"/>
    <property type="match status" value="1"/>
</dbReference>
<keyword evidence="3" id="KW-0732">Signal</keyword>
<feature type="region of interest" description="Disordered" evidence="2">
    <location>
        <begin position="52"/>
        <end position="214"/>
    </location>
</feature>
<dbReference type="VEuPathDB" id="TriTrypDB:TM35_000581140"/>
<dbReference type="EMBL" id="NBCO01000058">
    <property type="protein sequence ID" value="ORC83751.1"/>
    <property type="molecule type" value="Genomic_DNA"/>
</dbReference>
<dbReference type="PROSITE" id="PS51257">
    <property type="entry name" value="PROKAR_LIPOPROTEIN"/>
    <property type="match status" value="1"/>
</dbReference>
<feature type="compositionally biased region" description="Basic and acidic residues" evidence="2">
    <location>
        <begin position="85"/>
        <end position="105"/>
    </location>
</feature>
<keyword evidence="1" id="KW-1015">Disulfide bond</keyword>
<evidence type="ECO:0000256" key="1">
    <source>
        <dbReference type="ARBA" id="ARBA00023157"/>
    </source>
</evidence>
<feature type="compositionally biased region" description="Basic and acidic residues" evidence="2">
    <location>
        <begin position="192"/>
        <end position="208"/>
    </location>
</feature>
<dbReference type="RefSeq" id="XP_028877817.1">
    <property type="nucleotide sequence ID" value="XM_029030883.1"/>
</dbReference>
<evidence type="ECO:0008006" key="6">
    <source>
        <dbReference type="Google" id="ProtNLM"/>
    </source>
</evidence>
<gene>
    <name evidence="4" type="ORF">TM35_000581140</name>
</gene>
<evidence type="ECO:0000313" key="4">
    <source>
        <dbReference type="EMBL" id="ORC83751.1"/>
    </source>
</evidence>
<dbReference type="InterPro" id="IPR002172">
    <property type="entry name" value="LDrepeatLR_classA_rpt"/>
</dbReference>
<protein>
    <recommendedName>
        <fullName evidence="6">Mucin TcMUCII</fullName>
    </recommendedName>
</protein>
<feature type="chain" id="PRO_5012303946" description="Mucin TcMUCII" evidence="3">
    <location>
        <begin position="25"/>
        <end position="314"/>
    </location>
</feature>
<evidence type="ECO:0000313" key="5">
    <source>
        <dbReference type="Proteomes" id="UP000192257"/>
    </source>
</evidence>
<dbReference type="GeneID" id="39990663"/>
<evidence type="ECO:0000256" key="3">
    <source>
        <dbReference type="SAM" id="SignalP"/>
    </source>
</evidence>
<accession>A0A1X0NGN4</accession>
<comment type="caution">
    <text evidence="4">The sequence shown here is derived from an EMBL/GenBank/DDBJ whole genome shotgun (WGS) entry which is preliminary data.</text>
</comment>
<dbReference type="Proteomes" id="UP000192257">
    <property type="component" value="Unassembled WGS sequence"/>
</dbReference>
<name>A0A1X0NGN4_9TRYP</name>
<dbReference type="AlphaFoldDB" id="A0A1X0NGN4"/>
<reference evidence="4 5" key="1">
    <citation type="submission" date="2017-03" db="EMBL/GenBank/DDBJ databases">
        <title>An alternative strategy for trypanosome survival in the mammalian bloodstream revealed through genome and transcriptome analysis of the ubiquitous bovine parasite Trypanosoma (Megatrypanum) theileri.</title>
        <authorList>
            <person name="Kelly S."/>
            <person name="Ivens A."/>
            <person name="Mott A."/>
            <person name="O'Neill E."/>
            <person name="Emms D."/>
            <person name="Macleod O."/>
            <person name="Voorheis P."/>
            <person name="Matthews J."/>
            <person name="Matthews K."/>
            <person name="Carrington M."/>
        </authorList>
    </citation>
    <scope>NUCLEOTIDE SEQUENCE [LARGE SCALE GENOMIC DNA]</scope>
    <source>
        <strain evidence="4">Edinburgh</strain>
    </source>
</reference>
<organism evidence="4 5">
    <name type="scientific">Trypanosoma theileri</name>
    <dbReference type="NCBI Taxonomy" id="67003"/>
    <lineage>
        <taxon>Eukaryota</taxon>
        <taxon>Discoba</taxon>
        <taxon>Euglenozoa</taxon>
        <taxon>Kinetoplastea</taxon>
        <taxon>Metakinetoplastina</taxon>
        <taxon>Trypanosomatida</taxon>
        <taxon>Trypanosomatidae</taxon>
        <taxon>Trypanosoma</taxon>
    </lineage>
</organism>
<feature type="signal peptide" evidence="3">
    <location>
        <begin position="1"/>
        <end position="24"/>
    </location>
</feature>
<keyword evidence="5" id="KW-1185">Reference proteome</keyword>
<sequence>MMLLRHVLSLLVLSFCFICGCVGAAAESDVLQETESTVDCSDGSDESNCRREEKQHLAASDPPDIGTSRAPDTNTELNQELSEQMEQKEQGRMQEGDRIPGRPEGNKVQVEPIIPNSSGRSTTEDNHELGTNTSEVTDGLLPQASEALHDPKSPSSLSPTNSGSTQGTGGGASHVEPGNSDHPQDAGNQVTDDSKRENPHTTDNELKKKERRRTMRITRTPLLLLLKPIQIIRNLINQVLHRTRHPLHKILNQTPTQGSPIMRNPRTLTLPIHPIMMKNQPPSQHFLLNSQTTRRVMQTAAAVSAVLCGCVYHY</sequence>
<feature type="compositionally biased region" description="Low complexity" evidence="2">
    <location>
        <begin position="153"/>
        <end position="165"/>
    </location>
</feature>
<evidence type="ECO:0000256" key="2">
    <source>
        <dbReference type="SAM" id="MobiDB-lite"/>
    </source>
</evidence>
<proteinExistence type="predicted"/>